<dbReference type="EMBL" id="CADCTO010000686">
    <property type="protein sequence ID" value="CAA9297608.1"/>
    <property type="molecule type" value="Genomic_DNA"/>
</dbReference>
<protein>
    <submittedName>
        <fullName evidence="2">Uncharacterized protein</fullName>
    </submittedName>
</protein>
<organism evidence="2">
    <name type="scientific">uncultured Armatimonadetes bacterium</name>
    <dbReference type="NCBI Taxonomy" id="157466"/>
    <lineage>
        <taxon>Bacteria</taxon>
        <taxon>Bacillati</taxon>
        <taxon>Armatimonadota</taxon>
        <taxon>environmental samples</taxon>
    </lineage>
</organism>
<name>A0A6J4K850_9BACT</name>
<feature type="compositionally biased region" description="Acidic residues" evidence="1">
    <location>
        <begin position="42"/>
        <end position="51"/>
    </location>
</feature>
<gene>
    <name evidence="2" type="ORF">AVDCRST_MAG63-4908</name>
</gene>
<dbReference type="AlphaFoldDB" id="A0A6J4K850"/>
<proteinExistence type="predicted"/>
<evidence type="ECO:0000256" key="1">
    <source>
        <dbReference type="SAM" id="MobiDB-lite"/>
    </source>
</evidence>
<accession>A0A6J4K850</accession>
<evidence type="ECO:0000313" key="2">
    <source>
        <dbReference type="EMBL" id="CAA9297608.1"/>
    </source>
</evidence>
<feature type="region of interest" description="Disordered" evidence="1">
    <location>
        <begin position="1"/>
        <end position="57"/>
    </location>
</feature>
<reference evidence="2" key="1">
    <citation type="submission" date="2020-02" db="EMBL/GenBank/DDBJ databases">
        <authorList>
            <person name="Meier V. D."/>
        </authorList>
    </citation>
    <scope>NUCLEOTIDE SEQUENCE</scope>
    <source>
        <strain evidence="2">AVDCRST_MAG63</strain>
    </source>
</reference>
<sequence>MTDGEPVAAGQIDPGEAAPPPPPAAEPEADDGALDGMTSDAPLDEAVEAEESEKGHS</sequence>